<protein>
    <recommendedName>
        <fullName evidence="1">DUF3279 domain-containing protein</fullName>
    </recommendedName>
</protein>
<accession>A0A427V3G3</accession>
<gene>
    <name evidence="2" type="ORF">EGT71_08285</name>
</gene>
<proteinExistence type="predicted"/>
<dbReference type="RefSeq" id="WP_125293054.1">
    <property type="nucleotide sequence ID" value="NZ_RHWZ01000004.1"/>
</dbReference>
<dbReference type="Pfam" id="PF11682">
    <property type="entry name" value="Zn_ribbon_11"/>
    <property type="match status" value="1"/>
</dbReference>
<feature type="domain" description="DUF3279" evidence="1">
    <location>
        <begin position="105"/>
        <end position="129"/>
    </location>
</feature>
<evidence type="ECO:0000313" key="2">
    <source>
        <dbReference type="EMBL" id="RSE27302.1"/>
    </source>
</evidence>
<dbReference type="EMBL" id="RHXB01000004">
    <property type="protein sequence ID" value="RSE27302.1"/>
    <property type="molecule type" value="Genomic_DNA"/>
</dbReference>
<reference evidence="2 3" key="1">
    <citation type="submission" date="2018-10" db="EMBL/GenBank/DDBJ databases">
        <title>Transmission dynamics of multidrug resistant bacteria on intensive care unit surfaces.</title>
        <authorList>
            <person name="D'Souza A.W."/>
            <person name="Potter R.F."/>
            <person name="Wallace M."/>
            <person name="Shupe A."/>
            <person name="Patel S."/>
            <person name="Sun S."/>
            <person name="Gul D."/>
            <person name="Kwon J.H."/>
            <person name="Andleeb S."/>
            <person name="Burnham C.-A.D."/>
            <person name="Dantas G."/>
        </authorList>
    </citation>
    <scope>NUCLEOTIDE SEQUENCE [LARGE SCALE GENOMIC DNA]</scope>
    <source>
        <strain evidence="2 3">AS_373</strain>
    </source>
</reference>
<evidence type="ECO:0000313" key="3">
    <source>
        <dbReference type="Proteomes" id="UP000275331"/>
    </source>
</evidence>
<organism evidence="2 3">
    <name type="scientific">Atlantibacter subterraneus</name>
    <dbReference type="NCBI Taxonomy" id="255519"/>
    <lineage>
        <taxon>Bacteria</taxon>
        <taxon>Pseudomonadati</taxon>
        <taxon>Pseudomonadota</taxon>
        <taxon>Gammaproteobacteria</taxon>
        <taxon>Enterobacterales</taxon>
        <taxon>Enterobacteriaceae</taxon>
        <taxon>Atlantibacter</taxon>
    </lineage>
</organism>
<dbReference type="AlphaFoldDB" id="A0A427V3G3"/>
<evidence type="ECO:0000259" key="1">
    <source>
        <dbReference type="Pfam" id="PF11682"/>
    </source>
</evidence>
<dbReference type="Proteomes" id="UP000275331">
    <property type="component" value="Unassembled WGS sequence"/>
</dbReference>
<dbReference type="InterPro" id="IPR021696">
    <property type="entry name" value="DUF3279"/>
</dbReference>
<comment type="caution">
    <text evidence="2">The sequence shown here is derived from an EMBL/GenBank/DDBJ whole genome shotgun (WGS) entry which is preliminary data.</text>
</comment>
<dbReference type="OrthoDB" id="6624929at2"/>
<sequence length="137" mass="15632">MTLFFTRIPYAVTLTDGELVDENYSGYDPLLCEFCGVPMERIIGPDDSQHYQHVLHGQSAAIKAMHCKYRHYPTGGSQPYQTLKPPDESLEIPQWVAKAIPSRTMTRKWRCVLCNHRYYGSKQCPNCGDWTCTLAAN</sequence>
<name>A0A427V3G3_9ENTR</name>